<name>A0ABQ8K262_9APHY</name>
<keyword evidence="2" id="KW-1185">Reference proteome</keyword>
<gene>
    <name evidence="1" type="ORF">C8Q71DRAFT_322034</name>
</gene>
<comment type="caution">
    <text evidence="1">The sequence shown here is derived from an EMBL/GenBank/DDBJ whole genome shotgun (WGS) entry which is preliminary data.</text>
</comment>
<evidence type="ECO:0000313" key="1">
    <source>
        <dbReference type="EMBL" id="KAH9830786.1"/>
    </source>
</evidence>
<dbReference type="EMBL" id="JADCUA010000029">
    <property type="protein sequence ID" value="KAH9830786.1"/>
    <property type="molecule type" value="Genomic_DNA"/>
</dbReference>
<sequence>MISRIQRDLFRPSVQPGQDVPRAGADEPGLRVGAFEQTVETSSGSAALCGTLPQTLTARAPLEVFELIIDGMDQPTLAAAAPVCTAWYPRAMSNLYSTIQICDRTSYNMLFKQSRSSLRLKHWLATTRELMIEDAYYHRPHFLHALSLTMGRAMAGVRTLQLRFTRPLRRPDFFRGLSQSESVNSLTLTNCMAPNVSLLSRIICAFPQLTEMTMQNVACYPSRSYATHTGGPHFQPRSESNIRLRRLNISADEGLMKRFLEWLVLSELSTDLGDLTAEPDGDASVQSINEFLRAVGSSLTRYNERSFTCYGHSDLTHNTSLRSLGFPLINIGFRRLLPDDWSRVTDELLGILTTVRSCHLECITIVAWFNVSKATDKDLRSRDVLKGLELRNMHEVANQKYFDMLKDVQIEIHLRGVGHRGYRDPNSIGQRIRAVFRGLLRPWFDRGIVEVSWD</sequence>
<evidence type="ECO:0008006" key="3">
    <source>
        <dbReference type="Google" id="ProtNLM"/>
    </source>
</evidence>
<dbReference type="GeneID" id="71998539"/>
<organism evidence="1 2">
    <name type="scientific">Rhodofomes roseus</name>
    <dbReference type="NCBI Taxonomy" id="34475"/>
    <lineage>
        <taxon>Eukaryota</taxon>
        <taxon>Fungi</taxon>
        <taxon>Dikarya</taxon>
        <taxon>Basidiomycota</taxon>
        <taxon>Agaricomycotina</taxon>
        <taxon>Agaricomycetes</taxon>
        <taxon>Polyporales</taxon>
        <taxon>Rhodofomes</taxon>
    </lineage>
</organism>
<protein>
    <recommendedName>
        <fullName evidence="3">F-box domain-containing protein</fullName>
    </recommendedName>
</protein>
<proteinExistence type="predicted"/>
<reference evidence="1 2" key="1">
    <citation type="journal article" date="2021" name="Environ. Microbiol.">
        <title>Gene family expansions and transcriptome signatures uncover fungal adaptations to wood decay.</title>
        <authorList>
            <person name="Hage H."/>
            <person name="Miyauchi S."/>
            <person name="Viragh M."/>
            <person name="Drula E."/>
            <person name="Min B."/>
            <person name="Chaduli D."/>
            <person name="Navarro D."/>
            <person name="Favel A."/>
            <person name="Norest M."/>
            <person name="Lesage-Meessen L."/>
            <person name="Balint B."/>
            <person name="Merenyi Z."/>
            <person name="de Eugenio L."/>
            <person name="Morin E."/>
            <person name="Martinez A.T."/>
            <person name="Baldrian P."/>
            <person name="Stursova M."/>
            <person name="Martinez M.J."/>
            <person name="Novotny C."/>
            <person name="Magnuson J.K."/>
            <person name="Spatafora J.W."/>
            <person name="Maurice S."/>
            <person name="Pangilinan J."/>
            <person name="Andreopoulos W."/>
            <person name="LaButti K."/>
            <person name="Hundley H."/>
            <person name="Na H."/>
            <person name="Kuo A."/>
            <person name="Barry K."/>
            <person name="Lipzen A."/>
            <person name="Henrissat B."/>
            <person name="Riley R."/>
            <person name="Ahrendt S."/>
            <person name="Nagy L.G."/>
            <person name="Grigoriev I.V."/>
            <person name="Martin F."/>
            <person name="Rosso M.N."/>
        </authorList>
    </citation>
    <scope>NUCLEOTIDE SEQUENCE [LARGE SCALE GENOMIC DNA]</scope>
    <source>
        <strain evidence="1 2">CIRM-BRFM 1785</strain>
    </source>
</reference>
<evidence type="ECO:0000313" key="2">
    <source>
        <dbReference type="Proteomes" id="UP000814176"/>
    </source>
</evidence>
<dbReference type="RefSeq" id="XP_047774047.1">
    <property type="nucleotide sequence ID" value="XM_047917807.1"/>
</dbReference>
<accession>A0ABQ8K262</accession>
<dbReference type="Proteomes" id="UP000814176">
    <property type="component" value="Unassembled WGS sequence"/>
</dbReference>